<keyword evidence="2" id="KW-1185">Reference proteome</keyword>
<dbReference type="EMBL" id="JACZDF010000007">
    <property type="protein sequence ID" value="MBD9700273.1"/>
    <property type="molecule type" value="Genomic_DNA"/>
</dbReference>
<dbReference type="InterPro" id="IPR046275">
    <property type="entry name" value="DUF6308"/>
</dbReference>
<accession>A0ABR9DTF0</accession>
<protein>
    <recommendedName>
        <fullName evidence="3">DNA-3-methyladenine glycosylase 2 family protein</fullName>
    </recommendedName>
</protein>
<dbReference type="RefSeq" id="WP_192281550.1">
    <property type="nucleotide sequence ID" value="NZ_JACZDF010000007.1"/>
</dbReference>
<comment type="caution">
    <text evidence="1">The sequence shown here is derived from an EMBL/GenBank/DDBJ whole genome shotgun (WGS) entry which is preliminary data.</text>
</comment>
<dbReference type="Pfam" id="PF19827">
    <property type="entry name" value="DUF6308"/>
    <property type="match status" value="1"/>
</dbReference>
<reference evidence="1 2" key="1">
    <citation type="submission" date="2020-09" db="EMBL/GenBank/DDBJ databases">
        <title>Flavimobilis rhizosphaerae sp. nov., isolated from rhizosphere soil of Spartina alterniflora.</title>
        <authorList>
            <person name="Hanqin C."/>
        </authorList>
    </citation>
    <scope>NUCLEOTIDE SEQUENCE [LARGE SCALE GENOMIC DNA]</scope>
    <source>
        <strain evidence="1 2">GY 10621</strain>
    </source>
</reference>
<evidence type="ECO:0000313" key="2">
    <source>
        <dbReference type="Proteomes" id="UP000642107"/>
    </source>
</evidence>
<organism evidence="1 2">
    <name type="scientific">Flavimobilis rhizosphaerae</name>
    <dbReference type="NCBI Taxonomy" id="2775421"/>
    <lineage>
        <taxon>Bacteria</taxon>
        <taxon>Bacillati</taxon>
        <taxon>Actinomycetota</taxon>
        <taxon>Actinomycetes</taxon>
        <taxon>Micrococcales</taxon>
        <taxon>Jonesiaceae</taxon>
        <taxon>Flavimobilis</taxon>
    </lineage>
</organism>
<evidence type="ECO:0000313" key="1">
    <source>
        <dbReference type="EMBL" id="MBD9700273.1"/>
    </source>
</evidence>
<evidence type="ECO:0008006" key="3">
    <source>
        <dbReference type="Google" id="ProtNLM"/>
    </source>
</evidence>
<sequence length="226" mass="24432">MSIKPASLSIPSILHPENVDRAAELLRSYMGLGANPPYTGASFETIGAEWSHPGDVHDVTPADVVALATLSVEVRGPAAIDLLGARGREATGLLRQIPTDLDLVDAEDEHIDDASPLGELWRLVRRVPGMGPTRTSKLLARKRPRLVPVYDSVIQAQLGLRDSGGFWAGLRNALQADGAYLDRHLQEIRERAGLAEQLSTLRVFDIVVWMDGQGTNGAGEGRSDEE</sequence>
<proteinExistence type="predicted"/>
<gene>
    <name evidence="1" type="ORF">IGS67_12365</name>
</gene>
<dbReference type="Proteomes" id="UP000642107">
    <property type="component" value="Unassembled WGS sequence"/>
</dbReference>
<name>A0ABR9DTF0_9MICO</name>